<comment type="caution">
    <text evidence="2">The sequence shown here is derived from an EMBL/GenBank/DDBJ whole genome shotgun (WGS) entry which is preliminary data.</text>
</comment>
<dbReference type="SUPFAM" id="SSF51735">
    <property type="entry name" value="NAD(P)-binding Rossmann-fold domains"/>
    <property type="match status" value="1"/>
</dbReference>
<evidence type="ECO:0000313" key="2">
    <source>
        <dbReference type="EMBL" id="KAG0655929.1"/>
    </source>
</evidence>
<dbReference type="InterPro" id="IPR036291">
    <property type="entry name" value="NAD(P)-bd_dom_sf"/>
</dbReference>
<gene>
    <name evidence="2" type="ORF">C6P45_002823</name>
</gene>
<dbReference type="Gene3D" id="3.90.180.10">
    <property type="entry name" value="Medium-chain alcohol dehydrogenases, catalytic domain"/>
    <property type="match status" value="1"/>
</dbReference>
<dbReference type="SUPFAM" id="SSF50129">
    <property type="entry name" value="GroES-like"/>
    <property type="match status" value="1"/>
</dbReference>
<dbReference type="Gene3D" id="3.40.50.720">
    <property type="entry name" value="NAD(P)-binding Rossmann-like Domain"/>
    <property type="match status" value="1"/>
</dbReference>
<accession>A0A9P7B2I2</accession>
<organism evidence="2 3">
    <name type="scientific">Maudiozyma exigua</name>
    <name type="common">Yeast</name>
    <name type="synonym">Kazachstania exigua</name>
    <dbReference type="NCBI Taxonomy" id="34358"/>
    <lineage>
        <taxon>Eukaryota</taxon>
        <taxon>Fungi</taxon>
        <taxon>Dikarya</taxon>
        <taxon>Ascomycota</taxon>
        <taxon>Saccharomycotina</taxon>
        <taxon>Saccharomycetes</taxon>
        <taxon>Saccharomycetales</taxon>
        <taxon>Saccharomycetaceae</taxon>
        <taxon>Maudiozyma</taxon>
    </lineage>
</organism>
<sequence length="333" mass="36741">MIIVIKIVALKFGTEKSITGCDAVGQIVKLGRNVNSNQFHIGEFVYGYIHGSSLLLPDNDAVEDYVSLDAKLAFKPNKNIEFSTVDSIPEGAVSTFEGAASIPCSWGTAGGSLFYHMGLDLEWEPKTPQRNFSVLVWGGSTGLGHALIQLLKSFNAFANIIVVASKQNQQKLKENGATDVFDYHDVDSIKRIADKYSKIQYLFDCVSNQQTINQVYRCADTKRGATVLNYMGIDISAIKFQFKADDVQFDGNILYLALGTKVVYGETVFEPNLSYRKVIIDFIQTVNPKLNSGELQHMPIRVYTNGPDSTLQIMKDVREGKNSGGVKLVATLK</sequence>
<name>A0A9P7B2I2_MAUEX</name>
<dbReference type="OrthoDB" id="48317at2759"/>
<evidence type="ECO:0000313" key="3">
    <source>
        <dbReference type="Proteomes" id="UP000750334"/>
    </source>
</evidence>
<reference evidence="2 3" key="1">
    <citation type="submission" date="2020-11" db="EMBL/GenBank/DDBJ databases">
        <title>Kefir isolates.</title>
        <authorList>
            <person name="Marcisauskas S."/>
            <person name="Kim Y."/>
            <person name="Blasche S."/>
        </authorList>
    </citation>
    <scope>NUCLEOTIDE SEQUENCE [LARGE SCALE GENOMIC DNA]</scope>
    <source>
        <strain evidence="2 3">OG2</strain>
    </source>
</reference>
<protein>
    <recommendedName>
        <fullName evidence="1">Alcohol dehydrogenase-like C-terminal domain-containing protein</fullName>
    </recommendedName>
</protein>
<dbReference type="PANTHER" id="PTHR45348">
    <property type="entry name" value="HYPOTHETICAL OXIDOREDUCTASE (EUROFUNG)"/>
    <property type="match status" value="1"/>
</dbReference>
<evidence type="ECO:0000259" key="1">
    <source>
        <dbReference type="Pfam" id="PF00107"/>
    </source>
</evidence>
<feature type="domain" description="Alcohol dehydrogenase-like C-terminal" evidence="1">
    <location>
        <begin position="142"/>
        <end position="227"/>
    </location>
</feature>
<dbReference type="GO" id="GO:0016651">
    <property type="term" value="F:oxidoreductase activity, acting on NAD(P)H"/>
    <property type="evidence" value="ECO:0007669"/>
    <property type="project" value="InterPro"/>
</dbReference>
<dbReference type="Proteomes" id="UP000750334">
    <property type="component" value="Unassembled WGS sequence"/>
</dbReference>
<dbReference type="AlphaFoldDB" id="A0A9P7B2I2"/>
<dbReference type="PANTHER" id="PTHR45348:SF3">
    <property type="entry name" value="ENOYL REDUCTASE (ER) DOMAIN-CONTAINING PROTEIN"/>
    <property type="match status" value="1"/>
</dbReference>
<dbReference type="EMBL" id="PUHR01000275">
    <property type="protein sequence ID" value="KAG0655929.1"/>
    <property type="molecule type" value="Genomic_DNA"/>
</dbReference>
<dbReference type="InterPro" id="IPR047122">
    <property type="entry name" value="Trans-enoyl_RdTase-like"/>
</dbReference>
<dbReference type="InterPro" id="IPR011032">
    <property type="entry name" value="GroES-like_sf"/>
</dbReference>
<dbReference type="Pfam" id="PF00107">
    <property type="entry name" value="ADH_zinc_N"/>
    <property type="match status" value="1"/>
</dbReference>
<proteinExistence type="predicted"/>
<dbReference type="InterPro" id="IPR013149">
    <property type="entry name" value="ADH-like_C"/>
</dbReference>
<keyword evidence="3" id="KW-1185">Reference proteome</keyword>